<feature type="compositionally biased region" description="Acidic residues" evidence="1">
    <location>
        <begin position="32"/>
        <end position="42"/>
    </location>
</feature>
<proteinExistence type="predicted"/>
<organism evidence="2 3">
    <name type="scientific">Oryza sativa subsp. japonica</name>
    <name type="common">Rice</name>
    <dbReference type="NCBI Taxonomy" id="39947"/>
    <lineage>
        <taxon>Eukaryota</taxon>
        <taxon>Viridiplantae</taxon>
        <taxon>Streptophyta</taxon>
        <taxon>Embryophyta</taxon>
        <taxon>Tracheophyta</taxon>
        <taxon>Spermatophyta</taxon>
        <taxon>Magnoliopsida</taxon>
        <taxon>Liliopsida</taxon>
        <taxon>Poales</taxon>
        <taxon>Poaceae</taxon>
        <taxon>BOP clade</taxon>
        <taxon>Oryzoideae</taxon>
        <taxon>Oryzeae</taxon>
        <taxon>Oryzinae</taxon>
        <taxon>Oryza</taxon>
        <taxon>Oryza sativa</taxon>
    </lineage>
</organism>
<reference evidence="3" key="1">
    <citation type="journal article" date="2005" name="Nature">
        <title>The map-based sequence of the rice genome.</title>
        <authorList>
            <consortium name="International rice genome sequencing project (IRGSP)"/>
            <person name="Matsumoto T."/>
            <person name="Wu J."/>
            <person name="Kanamori H."/>
            <person name="Katayose Y."/>
            <person name="Fujisawa M."/>
            <person name="Namiki N."/>
            <person name="Mizuno H."/>
            <person name="Yamamoto K."/>
            <person name="Antonio B.A."/>
            <person name="Baba T."/>
            <person name="Sakata K."/>
            <person name="Nagamura Y."/>
            <person name="Aoki H."/>
            <person name="Arikawa K."/>
            <person name="Arita K."/>
            <person name="Bito T."/>
            <person name="Chiden Y."/>
            <person name="Fujitsuka N."/>
            <person name="Fukunaka R."/>
            <person name="Hamada M."/>
            <person name="Harada C."/>
            <person name="Hayashi A."/>
            <person name="Hijishita S."/>
            <person name="Honda M."/>
            <person name="Hosokawa S."/>
            <person name="Ichikawa Y."/>
            <person name="Idonuma A."/>
            <person name="Iijima M."/>
            <person name="Ikeda M."/>
            <person name="Ikeno M."/>
            <person name="Ito K."/>
            <person name="Ito S."/>
            <person name="Ito T."/>
            <person name="Ito Y."/>
            <person name="Ito Y."/>
            <person name="Iwabuchi A."/>
            <person name="Kamiya K."/>
            <person name="Karasawa W."/>
            <person name="Kurita K."/>
            <person name="Katagiri S."/>
            <person name="Kikuta A."/>
            <person name="Kobayashi H."/>
            <person name="Kobayashi N."/>
            <person name="Machita K."/>
            <person name="Maehara T."/>
            <person name="Masukawa M."/>
            <person name="Mizubayashi T."/>
            <person name="Mukai Y."/>
            <person name="Nagasaki H."/>
            <person name="Nagata Y."/>
            <person name="Naito S."/>
            <person name="Nakashima M."/>
            <person name="Nakama Y."/>
            <person name="Nakamichi Y."/>
            <person name="Nakamura M."/>
            <person name="Meguro A."/>
            <person name="Negishi M."/>
            <person name="Ohta I."/>
            <person name="Ohta T."/>
            <person name="Okamoto M."/>
            <person name="Ono N."/>
            <person name="Saji S."/>
            <person name="Sakaguchi M."/>
            <person name="Sakai K."/>
            <person name="Shibata M."/>
            <person name="Shimokawa T."/>
            <person name="Song J."/>
            <person name="Takazaki Y."/>
            <person name="Terasawa K."/>
            <person name="Tsugane M."/>
            <person name="Tsuji K."/>
            <person name="Ueda S."/>
            <person name="Waki K."/>
            <person name="Yamagata H."/>
            <person name="Yamamoto M."/>
            <person name="Yamamoto S."/>
            <person name="Yamane H."/>
            <person name="Yoshiki S."/>
            <person name="Yoshihara R."/>
            <person name="Yukawa K."/>
            <person name="Zhong H."/>
            <person name="Yano M."/>
            <person name="Yuan Q."/>
            <person name="Ouyang S."/>
            <person name="Liu J."/>
            <person name="Jones K.M."/>
            <person name="Gansberger K."/>
            <person name="Moffat K."/>
            <person name="Hill J."/>
            <person name="Bera J."/>
            <person name="Fadrosh D."/>
            <person name="Jin S."/>
            <person name="Johri S."/>
            <person name="Kim M."/>
            <person name="Overton L."/>
            <person name="Reardon M."/>
            <person name="Tsitrin T."/>
            <person name="Vuong H."/>
            <person name="Weaver B."/>
            <person name="Ciecko A."/>
            <person name="Tallon L."/>
            <person name="Jackson J."/>
            <person name="Pai G."/>
            <person name="Aken S.V."/>
            <person name="Utterback T."/>
            <person name="Reidmuller S."/>
            <person name="Feldblyum T."/>
            <person name="Hsiao J."/>
            <person name="Zismann V."/>
            <person name="Iobst S."/>
            <person name="de Vazeille A.R."/>
            <person name="Buell C.R."/>
            <person name="Ying K."/>
            <person name="Li Y."/>
            <person name="Lu T."/>
            <person name="Huang Y."/>
            <person name="Zhao Q."/>
            <person name="Feng Q."/>
            <person name="Zhang L."/>
            <person name="Zhu J."/>
            <person name="Weng Q."/>
            <person name="Mu J."/>
            <person name="Lu Y."/>
            <person name="Fan D."/>
            <person name="Liu Y."/>
            <person name="Guan J."/>
            <person name="Zhang Y."/>
            <person name="Yu S."/>
            <person name="Liu X."/>
            <person name="Zhang Y."/>
            <person name="Hong G."/>
            <person name="Han B."/>
            <person name="Choisne N."/>
            <person name="Demange N."/>
            <person name="Orjeda G."/>
            <person name="Samain S."/>
            <person name="Cattolico L."/>
            <person name="Pelletier E."/>
            <person name="Couloux A."/>
            <person name="Segurens B."/>
            <person name="Wincker P."/>
            <person name="D'Hont A."/>
            <person name="Scarpelli C."/>
            <person name="Weissenbach J."/>
            <person name="Salanoubat M."/>
            <person name="Quetier F."/>
            <person name="Yu Y."/>
            <person name="Kim H.R."/>
            <person name="Rambo T."/>
            <person name="Currie J."/>
            <person name="Collura K."/>
            <person name="Luo M."/>
            <person name="Yang T."/>
            <person name="Ammiraju J.S.S."/>
            <person name="Engler F."/>
            <person name="Soderlund C."/>
            <person name="Wing R.A."/>
            <person name="Palmer L.E."/>
            <person name="de la Bastide M."/>
            <person name="Spiegel L."/>
            <person name="Nascimento L."/>
            <person name="Zutavern T."/>
            <person name="O'Shaughnessy A."/>
            <person name="Dike S."/>
            <person name="Dedhia N."/>
            <person name="Preston R."/>
            <person name="Balija V."/>
            <person name="McCombie W.R."/>
            <person name="Chow T."/>
            <person name="Chen H."/>
            <person name="Chung M."/>
            <person name="Chen C."/>
            <person name="Shaw J."/>
            <person name="Wu H."/>
            <person name="Hsiao K."/>
            <person name="Chao Y."/>
            <person name="Chu M."/>
            <person name="Cheng C."/>
            <person name="Hour A."/>
            <person name="Lee P."/>
            <person name="Lin S."/>
            <person name="Lin Y."/>
            <person name="Liou J."/>
            <person name="Liu S."/>
            <person name="Hsing Y."/>
            <person name="Raghuvanshi S."/>
            <person name="Mohanty A."/>
            <person name="Bharti A.K."/>
            <person name="Gaur A."/>
            <person name="Gupta V."/>
            <person name="Kumar D."/>
            <person name="Ravi V."/>
            <person name="Vij S."/>
            <person name="Kapur A."/>
            <person name="Khurana P."/>
            <person name="Khurana P."/>
            <person name="Khurana J.P."/>
            <person name="Tyagi A.K."/>
            <person name="Gaikwad K."/>
            <person name="Singh A."/>
            <person name="Dalal V."/>
            <person name="Srivastava S."/>
            <person name="Dixit A."/>
            <person name="Pal A.K."/>
            <person name="Ghazi I.A."/>
            <person name="Yadav M."/>
            <person name="Pandit A."/>
            <person name="Bhargava A."/>
            <person name="Sureshbabu K."/>
            <person name="Batra K."/>
            <person name="Sharma T.R."/>
            <person name="Mohapatra T."/>
            <person name="Singh N.K."/>
            <person name="Messing J."/>
            <person name="Nelson A.B."/>
            <person name="Fuks G."/>
            <person name="Kavchok S."/>
            <person name="Keizer G."/>
            <person name="Linton E."/>
            <person name="Llaca V."/>
            <person name="Song R."/>
            <person name="Tanyolac B."/>
            <person name="Young S."/>
            <person name="Ho-Il K."/>
            <person name="Hahn J.H."/>
            <person name="Sangsakoo G."/>
            <person name="Vanavichit A."/>
            <person name="de Mattos Luiz.A.T."/>
            <person name="Zimmer P.D."/>
            <person name="Malone G."/>
            <person name="Dellagostin O."/>
            <person name="de Oliveira A.C."/>
            <person name="Bevan M."/>
            <person name="Bancroft I."/>
            <person name="Minx P."/>
            <person name="Cordum H."/>
            <person name="Wilson R."/>
            <person name="Cheng Z."/>
            <person name="Jin W."/>
            <person name="Jiang J."/>
            <person name="Leong S.A."/>
            <person name="Iwama H."/>
            <person name="Gojobori T."/>
            <person name="Itoh T."/>
            <person name="Niimura Y."/>
            <person name="Fujii Y."/>
            <person name="Habara T."/>
            <person name="Sakai H."/>
            <person name="Sato Y."/>
            <person name="Wilson G."/>
            <person name="Kumar K."/>
            <person name="McCouch S."/>
            <person name="Juretic N."/>
            <person name="Hoen D."/>
            <person name="Wright S."/>
            <person name="Bruskiewich R."/>
            <person name="Bureau T."/>
            <person name="Miyao A."/>
            <person name="Hirochika H."/>
            <person name="Nishikawa T."/>
            <person name="Kadowaki K."/>
            <person name="Sugiura M."/>
            <person name="Burr B."/>
            <person name="Sasaki T."/>
        </authorList>
    </citation>
    <scope>NUCLEOTIDE SEQUENCE [LARGE SCALE GENOMIC DNA]</scope>
    <source>
        <strain evidence="3">cv. Nipponbare</strain>
    </source>
</reference>
<feature type="compositionally biased region" description="Gly residues" evidence="1">
    <location>
        <begin position="13"/>
        <end position="23"/>
    </location>
</feature>
<feature type="compositionally biased region" description="Basic and acidic residues" evidence="1">
    <location>
        <begin position="1"/>
        <end position="10"/>
    </location>
</feature>
<protein>
    <submittedName>
        <fullName evidence="2">Uncharacterized protein</fullName>
    </submittedName>
</protein>
<accession>Q6AV00</accession>
<dbReference type="Proteomes" id="UP000000763">
    <property type="component" value="Chromosome 3"/>
</dbReference>
<evidence type="ECO:0000313" key="3">
    <source>
        <dbReference type="Proteomes" id="UP000000763"/>
    </source>
</evidence>
<gene>
    <name evidence="2" type="primary">OSJNBa0004G03.5</name>
</gene>
<feature type="region of interest" description="Disordered" evidence="1">
    <location>
        <begin position="1"/>
        <end position="57"/>
    </location>
</feature>
<evidence type="ECO:0000313" key="2">
    <source>
        <dbReference type="EMBL" id="AAT78775.1"/>
    </source>
</evidence>
<sequence length="148" mass="15843">MRGGGGERRRTIGKGGVGVGDGRGPTARAESAEADGFGELEGPELSATRGCEGSQLSRGPEVHKWVCRFITLHSLLFYKATLTALASSGGEVVSMLFSHLASLDVGYFLLHHLHTYHLFLHPVHYVLHALLTLHATSALRLEADVIAS</sequence>
<evidence type="ECO:0000256" key="1">
    <source>
        <dbReference type="SAM" id="MobiDB-lite"/>
    </source>
</evidence>
<name>Q6AV00_ORYSJ</name>
<reference evidence="3" key="2">
    <citation type="journal article" date="2008" name="Nucleic Acids Res.">
        <title>The rice annotation project database (RAP-DB): 2008 update.</title>
        <authorList>
            <consortium name="The rice annotation project (RAP)"/>
        </authorList>
    </citation>
    <scope>GENOME REANNOTATION</scope>
    <source>
        <strain evidence="3">cv. Nipponbare</strain>
    </source>
</reference>
<dbReference type="EMBL" id="AC109601">
    <property type="protein sequence ID" value="AAT78775.1"/>
    <property type="molecule type" value="Genomic_DNA"/>
</dbReference>
<dbReference type="AlphaFoldDB" id="Q6AV00"/>